<organism evidence="2 3">
    <name type="scientific">Cichlidogyrus casuarinus</name>
    <dbReference type="NCBI Taxonomy" id="1844966"/>
    <lineage>
        <taxon>Eukaryota</taxon>
        <taxon>Metazoa</taxon>
        <taxon>Spiralia</taxon>
        <taxon>Lophotrochozoa</taxon>
        <taxon>Platyhelminthes</taxon>
        <taxon>Monogenea</taxon>
        <taxon>Monopisthocotylea</taxon>
        <taxon>Dactylogyridea</taxon>
        <taxon>Ancyrocephalidae</taxon>
        <taxon>Cichlidogyrus</taxon>
    </lineage>
</organism>
<dbReference type="InterPro" id="IPR057428">
    <property type="entry name" value="EFHB_EF-hand_C"/>
</dbReference>
<dbReference type="Proteomes" id="UP001626550">
    <property type="component" value="Unassembled WGS sequence"/>
</dbReference>
<sequence length="434" mass="49558">MQNINLMTHGKKYPLDRETTKQCLYLEPKLKSEQVLGQAKEELDYDSCKFKPLGTHPKTEVSLQIYPNLCFKINELNLQKDALFGIDQLDPDHYESLTKKDFNNLPSIAHDQSPTSKYHVKDDELLARTRGRFGAPLLLDYANAGDLVSGNVPKALVTTSHLQDRVSNEWQLARIIEPIRSQLRNARWHGVCKLYHLCADVNDPIDEKGMRSALDLAQCPMDEELRAQILLLVTKAPNEVDWKTFCAVCDWKGDLLDGATQRKLRINASKSEEDCQVLTETARTGIRREMLSYKTENCQYGLHNHVMKSPSSPVSTTNISKAYMNVAQGDQPMQRRVDTAYSLVNPSNFSNNGISIQDLARRHSRSELKRILANTKYESLFSEENNSQLDHLWTKALSIDPNSHGQSVSFRSFNQALLEHENEKIRKMVECQYF</sequence>
<dbReference type="AlphaFoldDB" id="A0ABD2Q5L1"/>
<feature type="domain" description="EFHB C-terminal EF-hand" evidence="1">
    <location>
        <begin position="341"/>
        <end position="421"/>
    </location>
</feature>
<comment type="caution">
    <text evidence="2">The sequence shown here is derived from an EMBL/GenBank/DDBJ whole genome shotgun (WGS) entry which is preliminary data.</text>
</comment>
<keyword evidence="3" id="KW-1185">Reference proteome</keyword>
<accession>A0ABD2Q5L1</accession>
<evidence type="ECO:0000259" key="1">
    <source>
        <dbReference type="Pfam" id="PF25325"/>
    </source>
</evidence>
<gene>
    <name evidence="2" type="ORF">Ciccas_006502</name>
</gene>
<proteinExistence type="predicted"/>
<reference evidence="2 3" key="1">
    <citation type="submission" date="2024-11" db="EMBL/GenBank/DDBJ databases">
        <title>Adaptive evolution of stress response genes in parasites aligns with host niche diversity.</title>
        <authorList>
            <person name="Hahn C."/>
            <person name="Resl P."/>
        </authorList>
    </citation>
    <scope>NUCLEOTIDE SEQUENCE [LARGE SCALE GENOMIC DNA]</scope>
    <source>
        <strain evidence="2">EGGRZ-B1_66</strain>
        <tissue evidence="2">Body</tissue>
    </source>
</reference>
<name>A0ABD2Q5L1_9PLAT</name>
<evidence type="ECO:0000313" key="3">
    <source>
        <dbReference type="Proteomes" id="UP001626550"/>
    </source>
</evidence>
<dbReference type="Pfam" id="PF25325">
    <property type="entry name" value="EF-hand_EFHB_C"/>
    <property type="match status" value="1"/>
</dbReference>
<protein>
    <recommendedName>
        <fullName evidence="1">EFHB C-terminal EF-hand domain-containing protein</fullName>
    </recommendedName>
</protein>
<evidence type="ECO:0000313" key="2">
    <source>
        <dbReference type="EMBL" id="KAL3314864.1"/>
    </source>
</evidence>
<dbReference type="EMBL" id="JBJKFK010000885">
    <property type="protein sequence ID" value="KAL3314864.1"/>
    <property type="molecule type" value="Genomic_DNA"/>
</dbReference>